<accession>A0AAE3E018</accession>
<evidence type="ECO:0000313" key="10">
    <source>
        <dbReference type="Proteomes" id="UP001198242"/>
    </source>
</evidence>
<keyword evidence="5 8" id="KW-1133">Transmembrane helix</keyword>
<protein>
    <submittedName>
        <fullName evidence="9">Type IV secretory system conjugative DNA transfer family protein</fullName>
    </submittedName>
</protein>
<dbReference type="SUPFAM" id="SSF52540">
    <property type="entry name" value="P-loop containing nucleoside triphosphate hydrolases"/>
    <property type="match status" value="1"/>
</dbReference>
<dbReference type="GO" id="GO:0005886">
    <property type="term" value="C:plasma membrane"/>
    <property type="evidence" value="ECO:0007669"/>
    <property type="project" value="UniProtKB-SubCell"/>
</dbReference>
<name>A0AAE3E018_9FIRM</name>
<dbReference type="Proteomes" id="UP001198242">
    <property type="component" value="Unassembled WGS sequence"/>
</dbReference>
<evidence type="ECO:0000313" key="9">
    <source>
        <dbReference type="EMBL" id="MCC2211377.1"/>
    </source>
</evidence>
<evidence type="ECO:0000256" key="5">
    <source>
        <dbReference type="ARBA" id="ARBA00022989"/>
    </source>
</evidence>
<dbReference type="RefSeq" id="WP_308456933.1">
    <property type="nucleotide sequence ID" value="NZ_JAJEQM010000016.1"/>
</dbReference>
<comment type="similarity">
    <text evidence="2">Belongs to the VirD4/TraG family.</text>
</comment>
<evidence type="ECO:0000256" key="4">
    <source>
        <dbReference type="ARBA" id="ARBA00022692"/>
    </source>
</evidence>
<keyword evidence="6 8" id="KW-0472">Membrane</keyword>
<feature type="region of interest" description="Disordered" evidence="7">
    <location>
        <begin position="660"/>
        <end position="685"/>
    </location>
</feature>
<dbReference type="AlphaFoldDB" id="A0AAE3E018"/>
<dbReference type="InterPro" id="IPR027417">
    <property type="entry name" value="P-loop_NTPase"/>
</dbReference>
<evidence type="ECO:0000256" key="2">
    <source>
        <dbReference type="ARBA" id="ARBA00008806"/>
    </source>
</evidence>
<keyword evidence="3" id="KW-1003">Cell membrane</keyword>
<dbReference type="CDD" id="cd01127">
    <property type="entry name" value="TrwB_TraG_TraD_VirD4"/>
    <property type="match status" value="1"/>
</dbReference>
<evidence type="ECO:0000256" key="3">
    <source>
        <dbReference type="ARBA" id="ARBA00022475"/>
    </source>
</evidence>
<feature type="transmembrane region" description="Helical" evidence="8">
    <location>
        <begin position="27"/>
        <end position="52"/>
    </location>
</feature>
<dbReference type="PANTHER" id="PTHR37937">
    <property type="entry name" value="CONJUGATIVE TRANSFER: DNA TRANSPORT"/>
    <property type="match status" value="1"/>
</dbReference>
<organism evidence="9 10">
    <name type="scientific">Hominilimicola fabiformis</name>
    <dbReference type="NCBI Taxonomy" id="2885356"/>
    <lineage>
        <taxon>Bacteria</taxon>
        <taxon>Bacillati</taxon>
        <taxon>Bacillota</taxon>
        <taxon>Clostridia</taxon>
        <taxon>Eubacteriales</taxon>
        <taxon>Oscillospiraceae</taxon>
        <taxon>Hominilimicola</taxon>
    </lineage>
</organism>
<proteinExistence type="inferred from homology"/>
<comment type="caution">
    <text evidence="9">The sequence shown here is derived from an EMBL/GenBank/DDBJ whole genome shotgun (WGS) entry which is preliminary data.</text>
</comment>
<evidence type="ECO:0000256" key="8">
    <source>
        <dbReference type="SAM" id="Phobius"/>
    </source>
</evidence>
<comment type="subcellular location">
    <subcellularLocation>
        <location evidence="1">Cell membrane</location>
        <topology evidence="1">Multi-pass membrane protein</topology>
    </subcellularLocation>
</comment>
<dbReference type="InterPro" id="IPR003688">
    <property type="entry name" value="TraG/VirD4"/>
</dbReference>
<sequence>MKKLIKLIKTLYNENVRHFVYKIKEHWIIYSVMALTGLYLYGMVVASFRGALYNFMTNTDGKMFTLNPIKCIGAVFTPQGLGIAFFILIMYLLIKQNWLQYITGVKIKKDERNFYTVNEGTHGTSGWMDRKDMKKTFLIGTADSVEGAILGKLARRGFYEYLGLNADNGLNKHIMIYGASGSGKSRGFIKPFILKTAKLMQSMIIVDPKAEMAEQMAEYLKEEGYVVKMFNLLDMENSDAWNCLGEIDGDIDMVQSVAEVIIRNTSEEGQKADFWDKAEKNLLVALIHYVYTLKDPVTGELLPIQKRSLDTIYNMLSHDGQKELDAKMQRLPLDHPARAPYGIFKQAAGNLWGNIFIGLGSRLNVFQNKLVKKITSYHEIDLELPGKRPCAYFCIISDQDSSLEFLSSLFFSLLFKKLSDYARKHGDERGRLPVEVNMVLEEFCNIGRLLDFKKTISTVRSRGINCQIAAQSAAQMADRYPVNEWQEIVGNCDTQIMLGCNDQMTSEFISKKCGNITIRTTSSMAPQTPLFSPITRQVNGYKQNTSNATRPLMYPDEIEHMDNRECLILVRGQKPLKAMKIIPDELSEFHKLKRTRITEYVPKWRYDEEHSMSDTDNISYEDEFTDIDDVEESPFDLAKVEIITASAKPNTKRQINAFDDSVEEEDFDPRPLTAQSMIDKFKRGK</sequence>
<dbReference type="Pfam" id="PF02534">
    <property type="entry name" value="T4SS-DNA_transf"/>
    <property type="match status" value="1"/>
</dbReference>
<feature type="transmembrane region" description="Helical" evidence="8">
    <location>
        <begin position="72"/>
        <end position="94"/>
    </location>
</feature>
<dbReference type="EMBL" id="JAJEQM010000016">
    <property type="protein sequence ID" value="MCC2211377.1"/>
    <property type="molecule type" value="Genomic_DNA"/>
</dbReference>
<evidence type="ECO:0000256" key="6">
    <source>
        <dbReference type="ARBA" id="ARBA00023136"/>
    </source>
</evidence>
<evidence type="ECO:0000256" key="1">
    <source>
        <dbReference type="ARBA" id="ARBA00004651"/>
    </source>
</evidence>
<reference evidence="9 10" key="1">
    <citation type="submission" date="2021-10" db="EMBL/GenBank/DDBJ databases">
        <title>Anaerobic single-cell dispensing facilitates the cultivation of human gut bacteria.</title>
        <authorList>
            <person name="Afrizal A."/>
        </authorList>
    </citation>
    <scope>NUCLEOTIDE SEQUENCE [LARGE SCALE GENOMIC DNA]</scope>
    <source>
        <strain evidence="9 10">CLA-AA-H232</strain>
    </source>
</reference>
<keyword evidence="4 8" id="KW-0812">Transmembrane</keyword>
<evidence type="ECO:0000256" key="7">
    <source>
        <dbReference type="SAM" id="MobiDB-lite"/>
    </source>
</evidence>
<dbReference type="PANTHER" id="PTHR37937:SF1">
    <property type="entry name" value="CONJUGATIVE TRANSFER: DNA TRANSPORT"/>
    <property type="match status" value="1"/>
</dbReference>
<dbReference type="Gene3D" id="3.40.50.300">
    <property type="entry name" value="P-loop containing nucleotide triphosphate hydrolases"/>
    <property type="match status" value="2"/>
</dbReference>
<gene>
    <name evidence="9" type="ORF">LKE05_11335</name>
</gene>
<dbReference type="InterPro" id="IPR051539">
    <property type="entry name" value="T4SS-coupling_protein"/>
</dbReference>
<keyword evidence="10" id="KW-1185">Reference proteome</keyword>
<dbReference type="NCBIfam" id="NF045973">
    <property type="entry name" value="conju_CD1115"/>
    <property type="match status" value="1"/>
</dbReference>